<sequence>MSSPASIKGHPIHPMLIPFPIALWTFSCICDLVSILRFGGTLWEDMAFFSMAGGVIGAVIAAVPGYLDFRSLVDTNVRRIGRWHMATNLFLVGLFAINLWLRLDGQAGDILPFGLSLIGLAMLGISGWLGGELVYGHGVAVESQVPVTTGMKGSGHAA</sequence>
<dbReference type="KEGG" id="nti:DNFV4_03211"/>
<dbReference type="Proteomes" id="UP001179121">
    <property type="component" value="Chromosome"/>
</dbReference>
<keyword evidence="1" id="KW-0812">Transmembrane</keyword>
<feature type="transmembrane region" description="Helical" evidence="1">
    <location>
        <begin position="113"/>
        <end position="135"/>
    </location>
</feature>
<feature type="transmembrane region" description="Helical" evidence="1">
    <location>
        <begin position="81"/>
        <end position="101"/>
    </location>
</feature>
<feature type="transmembrane region" description="Helical" evidence="1">
    <location>
        <begin position="21"/>
        <end position="40"/>
    </location>
</feature>
<feature type="transmembrane region" description="Helical" evidence="1">
    <location>
        <begin position="46"/>
        <end position="69"/>
    </location>
</feature>
<accession>A0AA86N1K3</accession>
<name>A0AA86N1K3_9BACT</name>
<keyword evidence="4" id="KW-1185">Reference proteome</keyword>
<feature type="domain" description="DUF2231" evidence="2">
    <location>
        <begin position="9"/>
        <end position="142"/>
    </location>
</feature>
<reference evidence="3" key="1">
    <citation type="submission" date="2022-10" db="EMBL/GenBank/DDBJ databases">
        <authorList>
            <person name="Koch H."/>
        </authorList>
    </citation>
    <scope>NUCLEOTIDE SEQUENCE</scope>
    <source>
        <strain evidence="3">DNF</strain>
    </source>
</reference>
<organism evidence="3 4">
    <name type="scientific">Nitrospira tepida</name>
    <dbReference type="NCBI Taxonomy" id="2973512"/>
    <lineage>
        <taxon>Bacteria</taxon>
        <taxon>Pseudomonadati</taxon>
        <taxon>Nitrospirota</taxon>
        <taxon>Nitrospiria</taxon>
        <taxon>Nitrospirales</taxon>
        <taxon>Nitrospiraceae</taxon>
        <taxon>Nitrospira</taxon>
    </lineage>
</organism>
<gene>
    <name evidence="3" type="ORF">DNFV4_03211</name>
</gene>
<dbReference type="Pfam" id="PF09990">
    <property type="entry name" value="DUF2231"/>
    <property type="match status" value="1"/>
</dbReference>
<keyword evidence="1" id="KW-1133">Transmembrane helix</keyword>
<protein>
    <recommendedName>
        <fullName evidence="2">DUF2231 domain-containing protein</fullName>
    </recommendedName>
</protein>
<dbReference type="InterPro" id="IPR019251">
    <property type="entry name" value="DUF2231_TM"/>
</dbReference>
<evidence type="ECO:0000259" key="2">
    <source>
        <dbReference type="Pfam" id="PF09990"/>
    </source>
</evidence>
<dbReference type="AlphaFoldDB" id="A0AA86N1K3"/>
<evidence type="ECO:0000313" key="3">
    <source>
        <dbReference type="EMBL" id="CAI4032781.1"/>
    </source>
</evidence>
<proteinExistence type="predicted"/>
<keyword evidence="1" id="KW-0472">Membrane</keyword>
<evidence type="ECO:0000256" key="1">
    <source>
        <dbReference type="SAM" id="Phobius"/>
    </source>
</evidence>
<dbReference type="EMBL" id="OX365700">
    <property type="protein sequence ID" value="CAI4032781.1"/>
    <property type="molecule type" value="Genomic_DNA"/>
</dbReference>
<dbReference type="RefSeq" id="WP_289269493.1">
    <property type="nucleotide sequence ID" value="NZ_OX365700.1"/>
</dbReference>
<evidence type="ECO:0000313" key="4">
    <source>
        <dbReference type="Proteomes" id="UP001179121"/>
    </source>
</evidence>